<feature type="repeat" description="TPR" evidence="3">
    <location>
        <begin position="34"/>
        <end position="67"/>
    </location>
</feature>
<dbReference type="SMART" id="SM00028">
    <property type="entry name" value="TPR"/>
    <property type="match status" value="6"/>
</dbReference>
<dbReference type="PANTHER" id="PTHR44186">
    <property type="match status" value="1"/>
</dbReference>
<keyword evidence="4" id="KW-0732">Signal</keyword>
<dbReference type="HOGENOM" id="CLU_003728_9_0_7"/>
<evidence type="ECO:0000256" key="2">
    <source>
        <dbReference type="ARBA" id="ARBA00022803"/>
    </source>
</evidence>
<keyword evidence="1" id="KW-0677">Repeat</keyword>
<evidence type="ECO:0000313" key="6">
    <source>
        <dbReference type="Proteomes" id="UP000008963"/>
    </source>
</evidence>
<dbReference type="Pfam" id="PF00515">
    <property type="entry name" value="TPR_1"/>
    <property type="match status" value="1"/>
</dbReference>
<dbReference type="RefSeq" id="WP_014245503.1">
    <property type="nucleotide sequence ID" value="NC_016620.1"/>
</dbReference>
<proteinExistence type="predicted"/>
<feature type="chain" id="PRO_5003154216" evidence="4">
    <location>
        <begin position="21"/>
        <end position="283"/>
    </location>
</feature>
<organism evidence="5 6">
    <name type="scientific">Halobacteriovorax marinus (strain ATCC BAA-682 / DSM 15412 / SJ)</name>
    <name type="common">Bacteriovorax marinus</name>
    <dbReference type="NCBI Taxonomy" id="862908"/>
    <lineage>
        <taxon>Bacteria</taxon>
        <taxon>Pseudomonadati</taxon>
        <taxon>Bdellovibrionota</taxon>
        <taxon>Bacteriovoracia</taxon>
        <taxon>Bacteriovoracales</taxon>
        <taxon>Halobacteriovoraceae</taxon>
        <taxon>Halobacteriovorax</taxon>
    </lineage>
</organism>
<dbReference type="Pfam" id="PF13181">
    <property type="entry name" value="TPR_8"/>
    <property type="match status" value="1"/>
</dbReference>
<gene>
    <name evidence="5" type="ordered locus">BMS_2965</name>
</gene>
<dbReference type="SUPFAM" id="SSF48452">
    <property type="entry name" value="TPR-like"/>
    <property type="match status" value="1"/>
</dbReference>
<dbReference type="PROSITE" id="PS51257">
    <property type="entry name" value="PROKAR_LIPOPROTEIN"/>
    <property type="match status" value="1"/>
</dbReference>
<dbReference type="InterPro" id="IPR019734">
    <property type="entry name" value="TPR_rpt"/>
</dbReference>
<feature type="repeat" description="TPR" evidence="3">
    <location>
        <begin position="102"/>
        <end position="135"/>
    </location>
</feature>
<dbReference type="STRING" id="862908.BMS_2965"/>
<feature type="repeat" description="TPR" evidence="3">
    <location>
        <begin position="68"/>
        <end position="101"/>
    </location>
</feature>
<accession>E1WYU1</accession>
<dbReference type="Gene3D" id="1.25.40.10">
    <property type="entry name" value="Tetratricopeptide repeat domain"/>
    <property type="match status" value="2"/>
</dbReference>
<keyword evidence="2 3" id="KW-0802">TPR repeat</keyword>
<dbReference type="Proteomes" id="UP000008963">
    <property type="component" value="Chromosome"/>
</dbReference>
<dbReference type="AlphaFoldDB" id="E1WYU1"/>
<dbReference type="EMBL" id="FQ312005">
    <property type="protein sequence ID" value="CBW27731.1"/>
    <property type="molecule type" value="Genomic_DNA"/>
</dbReference>
<dbReference type="OrthoDB" id="5290417at2"/>
<reference evidence="6" key="1">
    <citation type="journal article" date="2013" name="ISME J.">
        <title>A small predatory core genome in the divergent marine Bacteriovorax marinus SJ and the terrestrial Bdellovibrio bacteriovorus.</title>
        <authorList>
            <person name="Crossman L.C."/>
            <person name="Chen H."/>
            <person name="Cerdeno-Tarraga A.M."/>
            <person name="Brooks K."/>
            <person name="Quail M.A."/>
            <person name="Pineiro S.A."/>
            <person name="Hobley L."/>
            <person name="Sockett R.E."/>
            <person name="Bentley S.D."/>
            <person name="Parkhill J."/>
            <person name="Williams H.N."/>
            <person name="Stine O.C."/>
        </authorList>
    </citation>
    <scope>NUCLEOTIDE SEQUENCE [LARGE SCALE GENOMIC DNA]</scope>
    <source>
        <strain evidence="6">ATCC BAA-682 / DSM 15412 / SJ</strain>
    </source>
</reference>
<dbReference type="Pfam" id="PF13174">
    <property type="entry name" value="TPR_6"/>
    <property type="match status" value="1"/>
</dbReference>
<evidence type="ECO:0000313" key="5">
    <source>
        <dbReference type="EMBL" id="CBW27731.1"/>
    </source>
</evidence>
<keyword evidence="6" id="KW-1185">Reference proteome</keyword>
<feature type="signal peptide" evidence="4">
    <location>
        <begin position="1"/>
        <end position="20"/>
    </location>
</feature>
<evidence type="ECO:0000256" key="1">
    <source>
        <dbReference type="ARBA" id="ARBA00022737"/>
    </source>
</evidence>
<protein>
    <submittedName>
        <fullName evidence="5">Uncharacterized protein</fullName>
    </submittedName>
</protein>
<dbReference type="eggNOG" id="COG3063">
    <property type="taxonomic scope" value="Bacteria"/>
</dbReference>
<evidence type="ECO:0000256" key="4">
    <source>
        <dbReference type="SAM" id="SignalP"/>
    </source>
</evidence>
<dbReference type="PATRIC" id="fig|862908.3.peg.2835"/>
<dbReference type="PROSITE" id="PS50005">
    <property type="entry name" value="TPR"/>
    <property type="match status" value="3"/>
</dbReference>
<dbReference type="PANTHER" id="PTHR44186:SF1">
    <property type="entry name" value="BARDET-BIEDL SYNDROME 4 PROTEIN"/>
    <property type="match status" value="1"/>
</dbReference>
<dbReference type="InterPro" id="IPR011990">
    <property type="entry name" value="TPR-like_helical_dom_sf"/>
</dbReference>
<dbReference type="Pfam" id="PF14559">
    <property type="entry name" value="TPR_19"/>
    <property type="match status" value="1"/>
</dbReference>
<evidence type="ECO:0000256" key="3">
    <source>
        <dbReference type="PROSITE-ProRule" id="PRU00339"/>
    </source>
</evidence>
<name>E1WYU1_HALMS</name>
<sequence>MKLKFNSLLFITLFALTSCATRDKLTKTPEQKKAELFYSHGTSKLLQKDYREALKYLKQAYEIDPKDTKILNNLGMSYYFLGQTKTAFKYLEESLDIDSKNSDALNNIGSLYFKNKEYDKSLKSYQEVLSNLTYRHQYRTHYNIGLIYLIKGEKDKAKENFLMANTQNQDYCPASYELGKLYLGEYRYNSALKWFKEASKGVCYENPEPIYMQAITQLQLENYAQAKEKFQEVIERFSSTRYSTLAHLKLKKINSEQILEKQAKETVLPNNLKSTNQFDSPSF</sequence>
<dbReference type="KEGG" id="bmx:BMS_2965"/>